<dbReference type="SUPFAM" id="SSF56954">
    <property type="entry name" value="Outer membrane efflux proteins (OEP)"/>
    <property type="match status" value="1"/>
</dbReference>
<evidence type="ECO:0000256" key="4">
    <source>
        <dbReference type="ARBA" id="ARBA00022452"/>
    </source>
</evidence>
<feature type="coiled-coil region" evidence="8">
    <location>
        <begin position="348"/>
        <end position="397"/>
    </location>
</feature>
<keyword evidence="7" id="KW-0998">Cell outer membrane</keyword>
<evidence type="ECO:0000256" key="8">
    <source>
        <dbReference type="SAM" id="Coils"/>
    </source>
</evidence>
<keyword evidence="8" id="KW-0175">Coiled coil</keyword>
<feature type="coiled-coil region" evidence="8">
    <location>
        <begin position="177"/>
        <end position="228"/>
    </location>
</feature>
<keyword evidence="4" id="KW-1134">Transmembrane beta strand</keyword>
<dbReference type="Proteomes" id="UP000606494">
    <property type="component" value="Unassembled WGS sequence"/>
</dbReference>
<keyword evidence="6" id="KW-0472">Membrane</keyword>
<sequence>MVLKINISNMKFRKVALSLFLASCVMGLGYAQAQTVNHEETEKLNSNATLDELIEYALRNKIELKQANIDQEIGERQIASALSGWFPQINASASLVHNLKIQTMVVNGQAMQMGQKNNSVIGFQADQAILSPELFQASRAAKYIRQQNNLNIEDTRINTVVDVSKAYYDILTSEETIKIINENIVRLKRQYTEANARYETGLVDKIDYKRAQISLNNVTAQLKSANEARKYKYDYLKSLINIPATQEISLSFINQSLESNILLDTTELLHIANRVEFQQLETLREVQKLNTQYQKWSFMPRLGAYANYNLNYLNSQFSQLYAHNYPSSAVGLSLSFPIFTGTKRIQEIRKSELEEERIEWDLKNLENMISAEYSAAMASYRSNMNEWRNAKENMELSEEVYNTIKLQYDAGVKTYLELMTSESDLRTTQLNYLNALYAVLSSKLDIQKALGTVETTR</sequence>
<evidence type="ECO:0000313" key="11">
    <source>
        <dbReference type="Proteomes" id="UP000606494"/>
    </source>
</evidence>
<comment type="caution">
    <text evidence="10">The sequence shown here is derived from an EMBL/GenBank/DDBJ whole genome shotgun (WGS) entry which is preliminary data.</text>
</comment>
<evidence type="ECO:0000256" key="3">
    <source>
        <dbReference type="ARBA" id="ARBA00022448"/>
    </source>
</evidence>
<organism evidence="10 11">
    <name type="scientific">Sphingobacterium arenae</name>
    <dbReference type="NCBI Taxonomy" id="1280598"/>
    <lineage>
        <taxon>Bacteria</taxon>
        <taxon>Pseudomonadati</taxon>
        <taxon>Bacteroidota</taxon>
        <taxon>Sphingobacteriia</taxon>
        <taxon>Sphingobacteriales</taxon>
        <taxon>Sphingobacteriaceae</taxon>
        <taxon>Sphingobacterium</taxon>
    </lineage>
</organism>
<dbReference type="PANTHER" id="PTHR30026">
    <property type="entry name" value="OUTER MEMBRANE PROTEIN TOLC"/>
    <property type="match status" value="1"/>
</dbReference>
<dbReference type="Pfam" id="PF02321">
    <property type="entry name" value="OEP"/>
    <property type="match status" value="2"/>
</dbReference>
<evidence type="ECO:0000313" key="10">
    <source>
        <dbReference type="EMBL" id="MBD1426639.1"/>
    </source>
</evidence>
<keyword evidence="3" id="KW-0813">Transport</keyword>
<protein>
    <submittedName>
        <fullName evidence="10">TolC family protein</fullName>
    </submittedName>
</protein>
<evidence type="ECO:0000256" key="7">
    <source>
        <dbReference type="ARBA" id="ARBA00023237"/>
    </source>
</evidence>
<feature type="chain" id="PRO_5046307634" evidence="9">
    <location>
        <begin position="34"/>
        <end position="457"/>
    </location>
</feature>
<keyword evidence="9" id="KW-0732">Signal</keyword>
<name>A0ABR7Y5R8_9SPHI</name>
<evidence type="ECO:0000256" key="2">
    <source>
        <dbReference type="ARBA" id="ARBA00007613"/>
    </source>
</evidence>
<evidence type="ECO:0000256" key="5">
    <source>
        <dbReference type="ARBA" id="ARBA00022692"/>
    </source>
</evidence>
<keyword evidence="11" id="KW-1185">Reference proteome</keyword>
<dbReference type="Gene3D" id="1.20.1600.10">
    <property type="entry name" value="Outer membrane efflux proteins (OEP)"/>
    <property type="match status" value="1"/>
</dbReference>
<evidence type="ECO:0000256" key="1">
    <source>
        <dbReference type="ARBA" id="ARBA00004442"/>
    </source>
</evidence>
<dbReference type="InterPro" id="IPR003423">
    <property type="entry name" value="OMP_efflux"/>
</dbReference>
<gene>
    <name evidence="10" type="ORF">H8B17_13690</name>
</gene>
<evidence type="ECO:0000256" key="9">
    <source>
        <dbReference type="SAM" id="SignalP"/>
    </source>
</evidence>
<dbReference type="EMBL" id="JACNYK010000003">
    <property type="protein sequence ID" value="MBD1426639.1"/>
    <property type="molecule type" value="Genomic_DNA"/>
</dbReference>
<comment type="similarity">
    <text evidence="2">Belongs to the outer membrane factor (OMF) (TC 1.B.17) family.</text>
</comment>
<comment type="subcellular location">
    <subcellularLocation>
        <location evidence="1">Cell outer membrane</location>
    </subcellularLocation>
</comment>
<accession>A0ABR7Y5R8</accession>
<evidence type="ECO:0000256" key="6">
    <source>
        <dbReference type="ARBA" id="ARBA00023136"/>
    </source>
</evidence>
<dbReference type="InterPro" id="IPR051906">
    <property type="entry name" value="TolC-like"/>
</dbReference>
<dbReference type="PANTHER" id="PTHR30026:SF20">
    <property type="entry name" value="OUTER MEMBRANE PROTEIN TOLC"/>
    <property type="match status" value="1"/>
</dbReference>
<reference evidence="10 11" key="1">
    <citation type="submission" date="2020-08" db="EMBL/GenBank/DDBJ databases">
        <title>Sphingobacterium sp. DN00404 isolated from aquaculture water.</title>
        <authorList>
            <person name="Zhang M."/>
        </authorList>
    </citation>
    <scope>NUCLEOTIDE SEQUENCE [LARGE SCALE GENOMIC DNA]</scope>
    <source>
        <strain evidence="10 11">KCTC 32294</strain>
    </source>
</reference>
<keyword evidence="5" id="KW-0812">Transmembrane</keyword>
<feature type="signal peptide" evidence="9">
    <location>
        <begin position="1"/>
        <end position="33"/>
    </location>
</feature>
<proteinExistence type="inferred from homology"/>